<dbReference type="Proteomes" id="UP000770661">
    <property type="component" value="Unassembled WGS sequence"/>
</dbReference>
<accession>A0A8J4XVF0</accession>
<keyword evidence="3" id="KW-0554">One-carbon metabolism</keyword>
<evidence type="ECO:0000313" key="7">
    <source>
        <dbReference type="EMBL" id="KAG0713829.1"/>
    </source>
</evidence>
<evidence type="ECO:0000256" key="2">
    <source>
        <dbReference type="ARBA" id="ARBA00012295"/>
    </source>
</evidence>
<dbReference type="InterPro" id="IPR000559">
    <property type="entry name" value="Formate_THF_ligase"/>
</dbReference>
<dbReference type="GO" id="GO:0004329">
    <property type="term" value="F:formate-tetrahydrofolate ligase activity"/>
    <property type="evidence" value="ECO:0007669"/>
    <property type="project" value="UniProtKB-EC"/>
</dbReference>
<dbReference type="SUPFAM" id="SSF52540">
    <property type="entry name" value="P-loop containing nucleoside triphosphate hydrolases"/>
    <property type="match status" value="1"/>
</dbReference>
<keyword evidence="4" id="KW-0436">Ligase</keyword>
<keyword evidence="5" id="KW-0547">Nucleotide-binding</keyword>
<evidence type="ECO:0000256" key="3">
    <source>
        <dbReference type="ARBA" id="ARBA00022563"/>
    </source>
</evidence>
<dbReference type="EMBL" id="JACEEZ010021043">
    <property type="protein sequence ID" value="KAG0713829.1"/>
    <property type="molecule type" value="Genomic_DNA"/>
</dbReference>
<keyword evidence="6" id="KW-0067">ATP-binding</keyword>
<evidence type="ECO:0000256" key="1">
    <source>
        <dbReference type="ARBA" id="ARBA00004777"/>
    </source>
</evidence>
<name>A0A8J4XVF0_CHIOP</name>
<dbReference type="PROSITE" id="PS00722">
    <property type="entry name" value="FTHFS_2"/>
    <property type="match status" value="1"/>
</dbReference>
<dbReference type="UniPathway" id="UPA00193"/>
<evidence type="ECO:0000256" key="4">
    <source>
        <dbReference type="ARBA" id="ARBA00022598"/>
    </source>
</evidence>
<dbReference type="Gene3D" id="1.10.8.770">
    <property type="match status" value="1"/>
</dbReference>
<protein>
    <recommendedName>
        <fullName evidence="2">formate--tetrahydrofolate ligase</fullName>
        <ecNumber evidence="2">6.3.4.3</ecNumber>
    </recommendedName>
</protein>
<dbReference type="GO" id="GO:0005524">
    <property type="term" value="F:ATP binding"/>
    <property type="evidence" value="ECO:0007669"/>
    <property type="project" value="UniProtKB-KW"/>
</dbReference>
<dbReference type="Pfam" id="PF01268">
    <property type="entry name" value="FTHFS"/>
    <property type="match status" value="2"/>
</dbReference>
<dbReference type="InterPro" id="IPR020628">
    <property type="entry name" value="Formate_THF_ligase_CS"/>
</dbReference>
<dbReference type="AlphaFoldDB" id="A0A8J4XVF0"/>
<evidence type="ECO:0000256" key="6">
    <source>
        <dbReference type="ARBA" id="ARBA00022840"/>
    </source>
</evidence>
<dbReference type="GO" id="GO:0035999">
    <property type="term" value="P:tetrahydrofolate interconversion"/>
    <property type="evidence" value="ECO:0007669"/>
    <property type="project" value="UniProtKB-UniPathway"/>
</dbReference>
<gene>
    <name evidence="7" type="primary">Mthfd1</name>
    <name evidence="7" type="ORF">GWK47_015329</name>
</gene>
<comment type="caution">
    <text evidence="7">The sequence shown here is derived from an EMBL/GenBank/DDBJ whole genome shotgun (WGS) entry which is preliminary data.</text>
</comment>
<dbReference type="EC" id="6.3.4.3" evidence="2"/>
<dbReference type="FunFam" id="3.10.410.10:FF:000001">
    <property type="entry name" value="Putative formate--tetrahydrofolate ligase"/>
    <property type="match status" value="1"/>
</dbReference>
<dbReference type="Gene3D" id="3.10.410.10">
    <property type="entry name" value="Formyltetrahydrofolate synthetase, domain 3"/>
    <property type="match status" value="1"/>
</dbReference>
<reference evidence="7" key="1">
    <citation type="submission" date="2020-07" db="EMBL/GenBank/DDBJ databases">
        <title>The High-quality genome of the commercially important snow crab, Chionoecetes opilio.</title>
        <authorList>
            <person name="Jeong J.-H."/>
            <person name="Ryu S."/>
        </authorList>
    </citation>
    <scope>NUCLEOTIDE SEQUENCE</scope>
    <source>
        <strain evidence="7">MADBK_172401_WGS</strain>
        <tissue evidence="7">Digestive gland</tissue>
    </source>
</reference>
<comment type="pathway">
    <text evidence="1">One-carbon metabolism; tetrahydrofolate interconversion.</text>
</comment>
<evidence type="ECO:0000256" key="5">
    <source>
        <dbReference type="ARBA" id="ARBA00022741"/>
    </source>
</evidence>
<proteinExistence type="predicted"/>
<dbReference type="OrthoDB" id="1845775at2759"/>
<evidence type="ECO:0000313" key="8">
    <source>
        <dbReference type="Proteomes" id="UP000770661"/>
    </source>
</evidence>
<keyword evidence="8" id="KW-1185">Reference proteome</keyword>
<sequence>MDEFNLHLTGDIHAITAANNLLAAQLDARMFHEATQTDPALYSRLVPTIKGCRQFSPIQLSRLTRLGITETDPDKLTPEEVTRFVRLNIDPDTITWQRVLDTNDRFLRKITIGQSPSEKGRTRECQFDIAVASEIMAILALTTSMTDMRQRLGRIVVASDTDGNPVTAEDLGASGALTVLMKDAIAPNLMQSLEGTPVFVHAGPFANIAHGNSSILADIMALKAWKNSSTSSAATLVLVPNAVVLVATVRALKMHGGGPLVTPGVPLPAEYINYRHPCRAVLIQRLASGAGAFDAVICTHWAEGGAGAVKLAEATFRAANEPSNFSFLYDLTKPVEDKIRTIARRIYGADDVDIHPKAQEQINRYRKQGFNDLPICMAKTHLSLTSDPSIKGAPTGFTIPVKEVRASIGAGFLYPLVATMTTMPGLPTRPCIYDIDLDPDTLEVKGLF</sequence>
<organism evidence="7 8">
    <name type="scientific">Chionoecetes opilio</name>
    <name type="common">Atlantic snow crab</name>
    <name type="synonym">Cancer opilio</name>
    <dbReference type="NCBI Taxonomy" id="41210"/>
    <lineage>
        <taxon>Eukaryota</taxon>
        <taxon>Metazoa</taxon>
        <taxon>Ecdysozoa</taxon>
        <taxon>Arthropoda</taxon>
        <taxon>Crustacea</taxon>
        <taxon>Multicrustacea</taxon>
        <taxon>Malacostraca</taxon>
        <taxon>Eumalacostraca</taxon>
        <taxon>Eucarida</taxon>
        <taxon>Decapoda</taxon>
        <taxon>Pleocyemata</taxon>
        <taxon>Brachyura</taxon>
        <taxon>Eubrachyura</taxon>
        <taxon>Majoidea</taxon>
        <taxon>Majidae</taxon>
        <taxon>Chionoecetes</taxon>
    </lineage>
</organism>
<dbReference type="Gene3D" id="3.40.50.300">
    <property type="entry name" value="P-loop containing nucleotide triphosphate hydrolases"/>
    <property type="match status" value="2"/>
</dbReference>
<dbReference type="InterPro" id="IPR027417">
    <property type="entry name" value="P-loop_NTPase"/>
</dbReference>